<reference evidence="1" key="1">
    <citation type="submission" date="2021-03" db="EMBL/GenBank/DDBJ databases">
        <title>Draft genome sequence of rust myrtle Austropuccinia psidii MF-1, a brazilian biotype.</title>
        <authorList>
            <person name="Quecine M.C."/>
            <person name="Pachon D.M.R."/>
            <person name="Bonatelli M.L."/>
            <person name="Correr F.H."/>
            <person name="Franceschini L.M."/>
            <person name="Leite T.F."/>
            <person name="Margarido G.R.A."/>
            <person name="Almeida C.A."/>
            <person name="Ferrarezi J.A."/>
            <person name="Labate C.A."/>
        </authorList>
    </citation>
    <scope>NUCLEOTIDE SEQUENCE</scope>
    <source>
        <strain evidence="1">MF-1</strain>
    </source>
</reference>
<dbReference type="AlphaFoldDB" id="A0A9Q3GC28"/>
<evidence type="ECO:0000313" key="1">
    <source>
        <dbReference type="EMBL" id="MBW0461965.1"/>
    </source>
</evidence>
<proteinExistence type="predicted"/>
<name>A0A9Q3GC28_9BASI</name>
<sequence>MQGSLIVYPGLGYTTTSNVTGLQHQPALEHRGITLTGGKRVEPLFQVDYLKKNPLTIHPTAKDFHYMWKKAGDTEAKCLSEAKEYNKQRYGKTHKEPDFREGYQVLVSTLKFNNLKGPNKMRDLPVGTFTIIRFIPKNAVEFRLTEELSRKHPVFPVTLKGEDKFPARNKS</sequence>
<accession>A0A9Q3GC28</accession>
<dbReference type="Proteomes" id="UP000765509">
    <property type="component" value="Unassembled WGS sequence"/>
</dbReference>
<organism evidence="1 2">
    <name type="scientific">Austropuccinia psidii MF-1</name>
    <dbReference type="NCBI Taxonomy" id="1389203"/>
    <lineage>
        <taxon>Eukaryota</taxon>
        <taxon>Fungi</taxon>
        <taxon>Dikarya</taxon>
        <taxon>Basidiomycota</taxon>
        <taxon>Pucciniomycotina</taxon>
        <taxon>Pucciniomycetes</taxon>
        <taxon>Pucciniales</taxon>
        <taxon>Sphaerophragmiaceae</taxon>
        <taxon>Austropuccinia</taxon>
    </lineage>
</organism>
<protein>
    <submittedName>
        <fullName evidence="1">Uncharacterized protein</fullName>
    </submittedName>
</protein>
<comment type="caution">
    <text evidence="1">The sequence shown here is derived from an EMBL/GenBank/DDBJ whole genome shotgun (WGS) entry which is preliminary data.</text>
</comment>
<evidence type="ECO:0000313" key="2">
    <source>
        <dbReference type="Proteomes" id="UP000765509"/>
    </source>
</evidence>
<keyword evidence="2" id="KW-1185">Reference proteome</keyword>
<dbReference type="OrthoDB" id="4360000at2759"/>
<gene>
    <name evidence="1" type="ORF">O181_001680</name>
</gene>
<dbReference type="EMBL" id="AVOT02000248">
    <property type="protein sequence ID" value="MBW0461965.1"/>
    <property type="molecule type" value="Genomic_DNA"/>
</dbReference>